<dbReference type="PROSITE" id="PS51257">
    <property type="entry name" value="PROKAR_LIPOPROTEIN"/>
    <property type="match status" value="1"/>
</dbReference>
<dbReference type="SUPFAM" id="SSF159594">
    <property type="entry name" value="XCC0632-like"/>
    <property type="match status" value="1"/>
</dbReference>
<comment type="caution">
    <text evidence="2">The sequence shown here is derived from an EMBL/GenBank/DDBJ whole genome shotgun (WGS) entry which is preliminary data.</text>
</comment>
<dbReference type="RefSeq" id="WP_214624810.1">
    <property type="nucleotide sequence ID" value="NZ_JAHGAW010000011.1"/>
</dbReference>
<evidence type="ECO:0000259" key="1">
    <source>
        <dbReference type="Pfam" id="PF03886"/>
    </source>
</evidence>
<protein>
    <submittedName>
        <fullName evidence="2">Membrane integrity-associated transporter subunit PqiC</fullName>
    </submittedName>
</protein>
<dbReference type="AlphaFoldDB" id="A0A9X1ISG2"/>
<keyword evidence="3" id="KW-1185">Reference proteome</keyword>
<sequence length="207" mass="21846">MPRPAPRAYRRPAGLALLAGALILTGGCVRFGGKAPARLLAITAASPAPAGETISASVDKALFVNLPTTPRAIAPLRVAVRNNDNSYAYVKDAVWADTPARQFQAVLAETIRTRAGRLVLDPGQYLARRGQMLEGNLLDFGIDAAAHRAVVTYDASLMSMDGQSLKRQRFSAAVPVNQIDADTVAPAISEAANQVATAVADWVKAQN</sequence>
<accession>A0A9X1ISG2</accession>
<organism evidence="2 3">
    <name type="scientific">Sphingobium nicotianae</name>
    <dbReference type="NCBI Taxonomy" id="2782607"/>
    <lineage>
        <taxon>Bacteria</taxon>
        <taxon>Pseudomonadati</taxon>
        <taxon>Pseudomonadota</taxon>
        <taxon>Alphaproteobacteria</taxon>
        <taxon>Sphingomonadales</taxon>
        <taxon>Sphingomonadaceae</taxon>
        <taxon>Sphingobium</taxon>
    </lineage>
</organism>
<gene>
    <name evidence="2" type="ORF">KK488_16545</name>
</gene>
<proteinExistence type="predicted"/>
<evidence type="ECO:0000313" key="3">
    <source>
        <dbReference type="Proteomes" id="UP001138757"/>
    </source>
</evidence>
<dbReference type="Proteomes" id="UP001138757">
    <property type="component" value="Unassembled WGS sequence"/>
</dbReference>
<feature type="domain" description="ABC-type transport auxiliary lipoprotein component" evidence="1">
    <location>
        <begin position="47"/>
        <end position="200"/>
    </location>
</feature>
<dbReference type="InterPro" id="IPR005586">
    <property type="entry name" value="ABC_trans_aux"/>
</dbReference>
<reference evidence="2" key="1">
    <citation type="submission" date="2021-05" db="EMBL/GenBank/DDBJ databases">
        <title>Genome of Sphingobium sp. strain.</title>
        <authorList>
            <person name="Fan R."/>
        </authorList>
    </citation>
    <scope>NUCLEOTIDE SEQUENCE</scope>
    <source>
        <strain evidence="2">H33</strain>
    </source>
</reference>
<dbReference type="EMBL" id="JAHGAW010000011">
    <property type="protein sequence ID" value="MBT2188566.1"/>
    <property type="molecule type" value="Genomic_DNA"/>
</dbReference>
<evidence type="ECO:0000313" key="2">
    <source>
        <dbReference type="EMBL" id="MBT2188566.1"/>
    </source>
</evidence>
<dbReference type="Pfam" id="PF03886">
    <property type="entry name" value="ABC_trans_aux"/>
    <property type="match status" value="1"/>
</dbReference>
<name>A0A9X1ISG2_9SPHN</name>
<dbReference type="Gene3D" id="3.40.50.10610">
    <property type="entry name" value="ABC-type transport auxiliary lipoprotein component"/>
    <property type="match status" value="1"/>
</dbReference>